<evidence type="ECO:0000313" key="1">
    <source>
        <dbReference type="EMBL" id="MED6158143.1"/>
    </source>
</evidence>
<dbReference type="EMBL" id="JASCZI010120953">
    <property type="protein sequence ID" value="MED6158143.1"/>
    <property type="molecule type" value="Genomic_DNA"/>
</dbReference>
<comment type="caution">
    <text evidence="1">The sequence shown here is derived from an EMBL/GenBank/DDBJ whole genome shotgun (WGS) entry which is preliminary data.</text>
</comment>
<proteinExistence type="predicted"/>
<name>A0ABU6UE44_9FABA</name>
<sequence>MDKQCCDTWANHVLTRGTIVHVIMPRVTDCHCVARFYVDKLSFDMANLRPSQISADLSFNSPNSNHSCPARLRCRPRHHPNLRHLFSVTVASLLPLHGQLRRRRLEVHRSSRLAVDPALSSSLSTLSERLKVCNSEAV</sequence>
<evidence type="ECO:0000313" key="2">
    <source>
        <dbReference type="Proteomes" id="UP001341840"/>
    </source>
</evidence>
<accession>A0ABU6UE44</accession>
<protein>
    <submittedName>
        <fullName evidence="1">Uncharacterized protein</fullName>
    </submittedName>
</protein>
<organism evidence="1 2">
    <name type="scientific">Stylosanthes scabra</name>
    <dbReference type="NCBI Taxonomy" id="79078"/>
    <lineage>
        <taxon>Eukaryota</taxon>
        <taxon>Viridiplantae</taxon>
        <taxon>Streptophyta</taxon>
        <taxon>Embryophyta</taxon>
        <taxon>Tracheophyta</taxon>
        <taxon>Spermatophyta</taxon>
        <taxon>Magnoliopsida</taxon>
        <taxon>eudicotyledons</taxon>
        <taxon>Gunneridae</taxon>
        <taxon>Pentapetalae</taxon>
        <taxon>rosids</taxon>
        <taxon>fabids</taxon>
        <taxon>Fabales</taxon>
        <taxon>Fabaceae</taxon>
        <taxon>Papilionoideae</taxon>
        <taxon>50 kb inversion clade</taxon>
        <taxon>dalbergioids sensu lato</taxon>
        <taxon>Dalbergieae</taxon>
        <taxon>Pterocarpus clade</taxon>
        <taxon>Stylosanthes</taxon>
    </lineage>
</organism>
<gene>
    <name evidence="1" type="ORF">PIB30_030059</name>
</gene>
<dbReference type="Proteomes" id="UP001341840">
    <property type="component" value="Unassembled WGS sequence"/>
</dbReference>
<reference evidence="1 2" key="1">
    <citation type="journal article" date="2023" name="Plants (Basel)">
        <title>Bridging the Gap: Combining Genomics and Transcriptomics Approaches to Understand Stylosanthes scabra, an Orphan Legume from the Brazilian Caatinga.</title>
        <authorList>
            <person name="Ferreira-Neto J.R.C."/>
            <person name="da Silva M.D."/>
            <person name="Binneck E."/>
            <person name="de Melo N.F."/>
            <person name="da Silva R.H."/>
            <person name="de Melo A.L.T.M."/>
            <person name="Pandolfi V."/>
            <person name="Bustamante F.O."/>
            <person name="Brasileiro-Vidal A.C."/>
            <person name="Benko-Iseppon A.M."/>
        </authorList>
    </citation>
    <scope>NUCLEOTIDE SEQUENCE [LARGE SCALE GENOMIC DNA]</scope>
    <source>
        <tissue evidence="1">Leaves</tissue>
    </source>
</reference>
<keyword evidence="2" id="KW-1185">Reference proteome</keyword>